<name>A0A4R6SMP3_LABRH</name>
<dbReference type="RefSeq" id="WP_133847967.1">
    <property type="nucleotide sequence ID" value="NZ_SNXZ01000001.1"/>
</dbReference>
<evidence type="ECO:0000313" key="2">
    <source>
        <dbReference type="EMBL" id="TDQ05171.1"/>
    </source>
</evidence>
<feature type="domain" description="DUF4037" evidence="1">
    <location>
        <begin position="140"/>
        <end position="238"/>
    </location>
</feature>
<accession>A0A4R6SMP3</accession>
<dbReference type="Pfam" id="PF13228">
    <property type="entry name" value="DUF4037"/>
    <property type="match status" value="1"/>
</dbReference>
<keyword evidence="3" id="KW-1185">Reference proteome</keyword>
<reference evidence="2 3" key="1">
    <citation type="submission" date="2019-03" db="EMBL/GenBank/DDBJ databases">
        <title>Genomic Encyclopedia of Type Strains, Phase IV (KMG-IV): sequencing the most valuable type-strain genomes for metagenomic binning, comparative biology and taxonomic classification.</title>
        <authorList>
            <person name="Goeker M."/>
        </authorList>
    </citation>
    <scope>NUCLEOTIDE SEQUENCE [LARGE SCALE GENOMIC DNA]</scope>
    <source>
        <strain evidence="2 3">DSM 45361</strain>
    </source>
</reference>
<evidence type="ECO:0000313" key="3">
    <source>
        <dbReference type="Proteomes" id="UP000295444"/>
    </source>
</evidence>
<dbReference type="EMBL" id="SNXZ01000001">
    <property type="protein sequence ID" value="TDQ05171.1"/>
    <property type="molecule type" value="Genomic_DNA"/>
</dbReference>
<proteinExistence type="predicted"/>
<dbReference type="Proteomes" id="UP000295444">
    <property type="component" value="Unassembled WGS sequence"/>
</dbReference>
<sequence length="369" mass="40082">MQFTPGLELSALLYGEAVRPLLDRYFPGLPHTAALIGPGSEVLGYDTARSTDHDWGPRLQLFLTPDDLAVHGTAISTVLATELPPRIAGYPTNFVAVGGTHHMEPADGPIHHAVAIADLGTWLIDRLGFDPLDEITVLDWLATPTQVLAELTSGAVFHDGLSRLAAVRQRLAWYPDEVWRYVLACQWQRLSEEEPFVGRCAEAGDELGSAVLAARLVRDVMRLCLLLARRYPPYSKWLGSAFAALPDAGRLRPLLTAALAATDVRAREASLASAYELVAELHNASGLTDPVDPTIRPFHGRPYRVLHAERFTEALRATIEDPDLRALPMTGAIDQVVDNVAAVGNARCRRAAMKAVADVSHESSVAGDR</sequence>
<dbReference type="AlphaFoldDB" id="A0A4R6SMP3"/>
<comment type="caution">
    <text evidence="2">The sequence shown here is derived from an EMBL/GenBank/DDBJ whole genome shotgun (WGS) entry which is preliminary data.</text>
</comment>
<protein>
    <submittedName>
        <fullName evidence="2">Uncharacterized protein DUF4037</fullName>
    </submittedName>
</protein>
<dbReference type="InterPro" id="IPR025117">
    <property type="entry name" value="DUF4037"/>
</dbReference>
<dbReference type="OrthoDB" id="3030at2"/>
<evidence type="ECO:0000259" key="1">
    <source>
        <dbReference type="Pfam" id="PF13228"/>
    </source>
</evidence>
<organism evidence="2 3">
    <name type="scientific">Labedaea rhizosphaerae</name>
    <dbReference type="NCBI Taxonomy" id="598644"/>
    <lineage>
        <taxon>Bacteria</taxon>
        <taxon>Bacillati</taxon>
        <taxon>Actinomycetota</taxon>
        <taxon>Actinomycetes</taxon>
        <taxon>Pseudonocardiales</taxon>
        <taxon>Pseudonocardiaceae</taxon>
        <taxon>Labedaea</taxon>
    </lineage>
</organism>
<gene>
    <name evidence="2" type="ORF">EV186_1011139</name>
</gene>